<feature type="domain" description="DALR anticodon binding" evidence="12">
    <location>
        <begin position="580"/>
        <end position="678"/>
    </location>
</feature>
<dbReference type="GO" id="GO:0004814">
    <property type="term" value="F:arginine-tRNA ligase activity"/>
    <property type="evidence" value="ECO:0007669"/>
    <property type="project" value="InterPro"/>
</dbReference>
<proteinExistence type="inferred from homology"/>
<reference evidence="13 14" key="1">
    <citation type="submission" date="2016-09" db="EMBL/GenBank/DDBJ databases">
        <title>Alteromonas lipolytica, a new species isolated from sea water.</title>
        <authorList>
            <person name="Wu Y.-H."/>
            <person name="Cheng H."/>
            <person name="Xu X.-W."/>
        </authorList>
    </citation>
    <scope>NUCLEOTIDE SEQUENCE [LARGE SCALE GENOMIC DNA]</scope>
    <source>
        <strain evidence="13 14">JW12</strain>
    </source>
</reference>
<evidence type="ECO:0000313" key="13">
    <source>
        <dbReference type="EMBL" id="OFI32872.1"/>
    </source>
</evidence>
<evidence type="ECO:0000256" key="5">
    <source>
        <dbReference type="ARBA" id="ARBA00022598"/>
    </source>
</evidence>
<evidence type="ECO:0000256" key="9">
    <source>
        <dbReference type="ARBA" id="ARBA00023146"/>
    </source>
</evidence>
<evidence type="ECO:0000256" key="6">
    <source>
        <dbReference type="ARBA" id="ARBA00022741"/>
    </source>
</evidence>
<comment type="caution">
    <text evidence="13">The sequence shown here is derived from an EMBL/GenBank/DDBJ whole genome shotgun (WGS) entry which is preliminary data.</text>
</comment>
<dbReference type="GO" id="GO:0006420">
    <property type="term" value="P:arginyl-tRNA aminoacylation"/>
    <property type="evidence" value="ECO:0007669"/>
    <property type="project" value="InterPro"/>
</dbReference>
<dbReference type="GO" id="GO:0006426">
    <property type="term" value="P:glycyl-tRNA aminoacylation"/>
    <property type="evidence" value="ECO:0007669"/>
    <property type="project" value="UniProtKB-UniRule"/>
</dbReference>
<dbReference type="Pfam" id="PF05746">
    <property type="entry name" value="DALR_1"/>
    <property type="match status" value="1"/>
</dbReference>
<keyword evidence="9 11" id="KW-0030">Aminoacyl-tRNA synthetase</keyword>
<comment type="subcellular location">
    <subcellularLocation>
        <location evidence="1 11">Cytoplasm</location>
    </subcellularLocation>
</comment>
<dbReference type="PANTHER" id="PTHR30075">
    <property type="entry name" value="GLYCYL-TRNA SYNTHETASE"/>
    <property type="match status" value="1"/>
</dbReference>
<keyword evidence="6 11" id="KW-0547">Nucleotide-binding</keyword>
<dbReference type="PROSITE" id="PS50861">
    <property type="entry name" value="AA_TRNA_LIGASE_II_GLYAB"/>
    <property type="match status" value="1"/>
</dbReference>
<evidence type="ECO:0000259" key="12">
    <source>
        <dbReference type="Pfam" id="PF05746"/>
    </source>
</evidence>
<evidence type="ECO:0000256" key="1">
    <source>
        <dbReference type="ARBA" id="ARBA00004496"/>
    </source>
</evidence>
<sequence>MRSENLLVELGSEELPPKALIQLGSSFADNIRDALSAAELNFTDIKWYAAPRRLAVYVSELAETQQDKVVEKRGPAVAAAFDADGNPTKAAMGWARGNGITVEEADRLVTDKGEWLMYKAEVKGQSISELLEDIVSQAIAKLPIPKPMKWGNYTTQFIRPVHTLCALYGSELINISALGLTSARTIQGHRFHGEKTFELDHADNYLTALKAHYVVADFASRATSIAQGLNTKAEELGLIADYDESLLNEIAALVEWPVVLQAGFDEAFLEVPKEALIYTMKGDQKYVPLLNKDGSLSNKFLFVTNIESHDPSQIIHGNERVIRPRLADAEFFFNTDKKQTLDSRLASLESVLFQKQLGTLKDKSDRIAELSGYLAGIIGADKAYAERAGLLSKTDLMTNMVMEFPDVQGVMGKYYALHDGEPAAVANALYEQYLPRFAGDVLPEAPESAAVALADKFDTLVGIFGIGQLPKGDKDPFALRRAAIGVLRIITEKSLVVDLEDVVSKAVAIYGDKLTNKDTAEQVVDFVLGRFNALLHDQNIETDVIQAVSARRPTQPTDYLARVNAVAAFKQNEAAEALAAANKRVANILAKNNVEGDQSVNEGLLSEAAEIALYNDIKAIQDDIHRFAADREYTEVLTKLATLRPSIDAFFDNVMVMADDAAVKTNRLALLLLLRSLFITTADISLLAK</sequence>
<dbReference type="InterPro" id="IPR015944">
    <property type="entry name" value="Gly-tRNA-synth_bsu"/>
</dbReference>
<dbReference type="STRING" id="1856405.BFC17_00935"/>
<dbReference type="GO" id="GO:0004820">
    <property type="term" value="F:glycine-tRNA ligase activity"/>
    <property type="evidence" value="ECO:0007669"/>
    <property type="project" value="UniProtKB-UniRule"/>
</dbReference>
<name>A0A1E8FAC3_9ALTE</name>
<evidence type="ECO:0000313" key="14">
    <source>
        <dbReference type="Proteomes" id="UP000176037"/>
    </source>
</evidence>
<dbReference type="GO" id="GO:0005829">
    <property type="term" value="C:cytosol"/>
    <property type="evidence" value="ECO:0007669"/>
    <property type="project" value="TreeGrafter"/>
</dbReference>
<protein>
    <recommendedName>
        <fullName evidence="11">Glycine--tRNA ligase beta subunit</fullName>
        <ecNumber evidence="11">6.1.1.14</ecNumber>
    </recommendedName>
    <alternativeName>
        <fullName evidence="11">Glycyl-tRNA synthetase beta subunit</fullName>
        <shortName evidence="11">GlyRS</shortName>
    </alternativeName>
</protein>
<accession>A0A1E8FAC3</accession>
<dbReference type="EMBL" id="MJIC01000015">
    <property type="protein sequence ID" value="OFI32872.1"/>
    <property type="molecule type" value="Genomic_DNA"/>
</dbReference>
<evidence type="ECO:0000256" key="10">
    <source>
        <dbReference type="ARBA" id="ARBA00047937"/>
    </source>
</evidence>
<evidence type="ECO:0000256" key="2">
    <source>
        <dbReference type="ARBA" id="ARBA00008226"/>
    </source>
</evidence>
<keyword evidence="8 11" id="KW-0648">Protein biosynthesis</keyword>
<evidence type="ECO:0000256" key="7">
    <source>
        <dbReference type="ARBA" id="ARBA00022840"/>
    </source>
</evidence>
<dbReference type="AlphaFoldDB" id="A0A1E8FAC3"/>
<evidence type="ECO:0000256" key="3">
    <source>
        <dbReference type="ARBA" id="ARBA00011209"/>
    </source>
</evidence>
<dbReference type="RefSeq" id="WP_070177248.1">
    <property type="nucleotide sequence ID" value="NZ_BMJR01000002.1"/>
</dbReference>
<gene>
    <name evidence="11" type="primary">glyS</name>
    <name evidence="13" type="ORF">BFC17_00935</name>
</gene>
<comment type="similarity">
    <text evidence="2 11">Belongs to the class-II aminoacyl-tRNA synthetase family.</text>
</comment>
<evidence type="ECO:0000256" key="4">
    <source>
        <dbReference type="ARBA" id="ARBA00022490"/>
    </source>
</evidence>
<organism evidence="13 14">
    <name type="scientific">Alteromonas lipolytica</name>
    <dbReference type="NCBI Taxonomy" id="1856405"/>
    <lineage>
        <taxon>Bacteria</taxon>
        <taxon>Pseudomonadati</taxon>
        <taxon>Pseudomonadota</taxon>
        <taxon>Gammaproteobacteria</taxon>
        <taxon>Alteromonadales</taxon>
        <taxon>Alteromonadaceae</taxon>
        <taxon>Alteromonas/Salinimonas group</taxon>
        <taxon>Alteromonas</taxon>
    </lineage>
</organism>
<keyword evidence="4 11" id="KW-0963">Cytoplasm</keyword>
<evidence type="ECO:0000256" key="11">
    <source>
        <dbReference type="HAMAP-Rule" id="MF_00255"/>
    </source>
</evidence>
<dbReference type="InterPro" id="IPR006194">
    <property type="entry name" value="Gly-tRNA-synth_heterodimer"/>
</dbReference>
<dbReference type="EC" id="6.1.1.14" evidence="11"/>
<dbReference type="InterPro" id="IPR008909">
    <property type="entry name" value="DALR_anticod-bd"/>
</dbReference>
<keyword evidence="14" id="KW-1185">Reference proteome</keyword>
<dbReference type="PRINTS" id="PR01045">
    <property type="entry name" value="TRNASYNTHGB"/>
</dbReference>
<dbReference type="OrthoDB" id="9775440at2"/>
<keyword evidence="5 11" id="KW-0436">Ligase</keyword>
<dbReference type="GO" id="GO:0005524">
    <property type="term" value="F:ATP binding"/>
    <property type="evidence" value="ECO:0007669"/>
    <property type="project" value="UniProtKB-UniRule"/>
</dbReference>
<dbReference type="HAMAP" id="MF_00255">
    <property type="entry name" value="Gly_tRNA_synth_beta"/>
    <property type="match status" value="1"/>
</dbReference>
<comment type="catalytic activity">
    <reaction evidence="10 11">
        <text>tRNA(Gly) + glycine + ATP = glycyl-tRNA(Gly) + AMP + diphosphate</text>
        <dbReference type="Rhea" id="RHEA:16013"/>
        <dbReference type="Rhea" id="RHEA-COMP:9664"/>
        <dbReference type="Rhea" id="RHEA-COMP:9683"/>
        <dbReference type="ChEBI" id="CHEBI:30616"/>
        <dbReference type="ChEBI" id="CHEBI:33019"/>
        <dbReference type="ChEBI" id="CHEBI:57305"/>
        <dbReference type="ChEBI" id="CHEBI:78442"/>
        <dbReference type="ChEBI" id="CHEBI:78522"/>
        <dbReference type="ChEBI" id="CHEBI:456215"/>
        <dbReference type="EC" id="6.1.1.14"/>
    </reaction>
</comment>
<dbReference type="SUPFAM" id="SSF109604">
    <property type="entry name" value="HD-domain/PDEase-like"/>
    <property type="match status" value="1"/>
</dbReference>
<dbReference type="Proteomes" id="UP000176037">
    <property type="component" value="Unassembled WGS sequence"/>
</dbReference>
<evidence type="ECO:0000256" key="8">
    <source>
        <dbReference type="ARBA" id="ARBA00022917"/>
    </source>
</evidence>
<comment type="subunit">
    <text evidence="3 11">Tetramer of two alpha and two beta subunits.</text>
</comment>
<keyword evidence="7 11" id="KW-0067">ATP-binding</keyword>
<dbReference type="PANTHER" id="PTHR30075:SF2">
    <property type="entry name" value="GLYCINE--TRNA LIGASE, CHLOROPLASTIC_MITOCHONDRIAL 2"/>
    <property type="match status" value="1"/>
</dbReference>
<dbReference type="Pfam" id="PF02092">
    <property type="entry name" value="tRNA_synt_2f"/>
    <property type="match status" value="1"/>
</dbReference>
<dbReference type="NCBIfam" id="TIGR00211">
    <property type="entry name" value="glyS"/>
    <property type="match status" value="1"/>
</dbReference>